<sequence length="126" mass="13529">MHRTRLYGLFVDAPRTEADAAVTFWAAALGATPKPDADGTYHALPGAAGTELAMEVQAVDDAPRYHLDIETDDVPAEVDRLVALGATEETRHDGWVVLRAPGGHLVCVVPVQSDPEFFTAHARRVG</sequence>
<protein>
    <submittedName>
        <fullName evidence="2">VOC family protein</fullName>
    </submittedName>
</protein>
<evidence type="ECO:0000259" key="1">
    <source>
        <dbReference type="Pfam" id="PF18029"/>
    </source>
</evidence>
<dbReference type="Pfam" id="PF18029">
    <property type="entry name" value="Glyoxalase_6"/>
    <property type="match status" value="1"/>
</dbReference>
<name>A0ABW3Y8S1_9ACTN</name>
<dbReference type="InterPro" id="IPR029068">
    <property type="entry name" value="Glyas_Bleomycin-R_OHBP_Dase"/>
</dbReference>
<gene>
    <name evidence="2" type="ORF">ACFQ4H_06615</name>
</gene>
<proteinExistence type="predicted"/>
<dbReference type="Gene3D" id="3.10.180.10">
    <property type="entry name" value="2,3-Dihydroxybiphenyl 1,2-Dioxygenase, domain 1"/>
    <property type="match status" value="1"/>
</dbReference>
<dbReference type="Proteomes" id="UP001597260">
    <property type="component" value="Unassembled WGS sequence"/>
</dbReference>
<keyword evidence="3" id="KW-1185">Reference proteome</keyword>
<dbReference type="RefSeq" id="WP_377568071.1">
    <property type="nucleotide sequence ID" value="NZ_JBHTMP010000007.1"/>
</dbReference>
<evidence type="ECO:0000313" key="3">
    <source>
        <dbReference type="Proteomes" id="UP001597260"/>
    </source>
</evidence>
<evidence type="ECO:0000313" key="2">
    <source>
        <dbReference type="EMBL" id="MFD1320761.1"/>
    </source>
</evidence>
<dbReference type="CDD" id="cd06587">
    <property type="entry name" value="VOC"/>
    <property type="match status" value="1"/>
</dbReference>
<dbReference type="InterPro" id="IPR041581">
    <property type="entry name" value="Glyoxalase_6"/>
</dbReference>
<dbReference type="SUPFAM" id="SSF54593">
    <property type="entry name" value="Glyoxalase/Bleomycin resistance protein/Dihydroxybiphenyl dioxygenase"/>
    <property type="match status" value="1"/>
</dbReference>
<accession>A0ABW3Y8S1</accession>
<comment type="caution">
    <text evidence="2">The sequence shown here is derived from an EMBL/GenBank/DDBJ whole genome shotgun (WGS) entry which is preliminary data.</text>
</comment>
<feature type="domain" description="Glyoxalase-like" evidence="1">
    <location>
        <begin position="10"/>
        <end position="109"/>
    </location>
</feature>
<organism evidence="2 3">
    <name type="scientific">Micromonospora sonneratiae</name>
    <dbReference type="NCBI Taxonomy" id="1184706"/>
    <lineage>
        <taxon>Bacteria</taxon>
        <taxon>Bacillati</taxon>
        <taxon>Actinomycetota</taxon>
        <taxon>Actinomycetes</taxon>
        <taxon>Micromonosporales</taxon>
        <taxon>Micromonosporaceae</taxon>
        <taxon>Micromonospora</taxon>
    </lineage>
</organism>
<dbReference type="EMBL" id="JBHTMP010000007">
    <property type="protein sequence ID" value="MFD1320761.1"/>
    <property type="molecule type" value="Genomic_DNA"/>
</dbReference>
<reference evidence="3" key="1">
    <citation type="journal article" date="2019" name="Int. J. Syst. Evol. Microbiol.">
        <title>The Global Catalogue of Microorganisms (GCM) 10K type strain sequencing project: providing services to taxonomists for standard genome sequencing and annotation.</title>
        <authorList>
            <consortium name="The Broad Institute Genomics Platform"/>
            <consortium name="The Broad Institute Genome Sequencing Center for Infectious Disease"/>
            <person name="Wu L."/>
            <person name="Ma J."/>
        </authorList>
    </citation>
    <scope>NUCLEOTIDE SEQUENCE [LARGE SCALE GENOMIC DNA]</scope>
    <source>
        <strain evidence="3">JCM 31037</strain>
    </source>
</reference>